<accession>A0A2K3K4H7</accession>
<sequence length="60" mass="7043">MSYFSHFPLTTITSDVGTRSWTRNLQLFLVLQMYACVSIYSCWYFDWLHFAKANQPDAGL</sequence>
<evidence type="ECO:0000313" key="2">
    <source>
        <dbReference type="EMBL" id="PNX61189.1"/>
    </source>
</evidence>
<dbReference type="EMBL" id="ASHM01140600">
    <property type="protein sequence ID" value="PNX61189.1"/>
    <property type="molecule type" value="Genomic_DNA"/>
</dbReference>
<feature type="non-terminal residue" evidence="2">
    <location>
        <position position="60"/>
    </location>
</feature>
<evidence type="ECO:0000256" key="1">
    <source>
        <dbReference type="SAM" id="Phobius"/>
    </source>
</evidence>
<dbReference type="AlphaFoldDB" id="A0A2K3K4H7"/>
<proteinExistence type="predicted"/>
<name>A0A2K3K4H7_TRIPR</name>
<keyword evidence="1" id="KW-0472">Membrane</keyword>
<keyword evidence="1" id="KW-1133">Transmembrane helix</keyword>
<evidence type="ECO:0000313" key="3">
    <source>
        <dbReference type="Proteomes" id="UP000236291"/>
    </source>
</evidence>
<reference evidence="2 3" key="1">
    <citation type="journal article" date="2014" name="Am. J. Bot.">
        <title>Genome assembly and annotation for red clover (Trifolium pratense; Fabaceae).</title>
        <authorList>
            <person name="Istvanek J."/>
            <person name="Jaros M."/>
            <person name="Krenek A."/>
            <person name="Repkova J."/>
        </authorList>
    </citation>
    <scope>NUCLEOTIDE SEQUENCE [LARGE SCALE GENOMIC DNA]</scope>
    <source>
        <strain evidence="3">cv. Tatra</strain>
        <tissue evidence="2">Young leaves</tissue>
    </source>
</reference>
<keyword evidence="1" id="KW-0812">Transmembrane</keyword>
<protein>
    <submittedName>
        <fullName evidence="2">Uncharacterized protein</fullName>
    </submittedName>
</protein>
<comment type="caution">
    <text evidence="2">The sequence shown here is derived from an EMBL/GenBank/DDBJ whole genome shotgun (WGS) entry which is preliminary data.</text>
</comment>
<dbReference type="Proteomes" id="UP000236291">
    <property type="component" value="Unassembled WGS sequence"/>
</dbReference>
<gene>
    <name evidence="2" type="ORF">L195_g060546</name>
</gene>
<organism evidence="2 3">
    <name type="scientific">Trifolium pratense</name>
    <name type="common">Red clover</name>
    <dbReference type="NCBI Taxonomy" id="57577"/>
    <lineage>
        <taxon>Eukaryota</taxon>
        <taxon>Viridiplantae</taxon>
        <taxon>Streptophyta</taxon>
        <taxon>Embryophyta</taxon>
        <taxon>Tracheophyta</taxon>
        <taxon>Spermatophyta</taxon>
        <taxon>Magnoliopsida</taxon>
        <taxon>eudicotyledons</taxon>
        <taxon>Gunneridae</taxon>
        <taxon>Pentapetalae</taxon>
        <taxon>rosids</taxon>
        <taxon>fabids</taxon>
        <taxon>Fabales</taxon>
        <taxon>Fabaceae</taxon>
        <taxon>Papilionoideae</taxon>
        <taxon>50 kb inversion clade</taxon>
        <taxon>NPAAA clade</taxon>
        <taxon>Hologalegina</taxon>
        <taxon>IRL clade</taxon>
        <taxon>Trifolieae</taxon>
        <taxon>Trifolium</taxon>
    </lineage>
</organism>
<feature type="transmembrane region" description="Helical" evidence="1">
    <location>
        <begin position="25"/>
        <end position="45"/>
    </location>
</feature>
<reference evidence="2 3" key="2">
    <citation type="journal article" date="2017" name="Front. Plant Sci.">
        <title>Gene Classification and Mining of Molecular Markers Useful in Red Clover (Trifolium pratense) Breeding.</title>
        <authorList>
            <person name="Istvanek J."/>
            <person name="Dluhosova J."/>
            <person name="Dluhos P."/>
            <person name="Patkova L."/>
            <person name="Nedelnik J."/>
            <person name="Repkova J."/>
        </authorList>
    </citation>
    <scope>NUCLEOTIDE SEQUENCE [LARGE SCALE GENOMIC DNA]</scope>
    <source>
        <strain evidence="3">cv. Tatra</strain>
        <tissue evidence="2">Young leaves</tissue>
    </source>
</reference>